<dbReference type="EMBL" id="CAMAPE010000074">
    <property type="protein sequence ID" value="CAH9117779.1"/>
    <property type="molecule type" value="Genomic_DNA"/>
</dbReference>
<dbReference type="AlphaFoldDB" id="A0A9P0ZWN4"/>
<evidence type="ECO:0000313" key="3">
    <source>
        <dbReference type="Proteomes" id="UP001152484"/>
    </source>
</evidence>
<gene>
    <name evidence="2" type="ORF">CEURO_LOCUS21683</name>
</gene>
<dbReference type="PANTHER" id="PTHR36351:SF1">
    <property type="entry name" value="EMBRYO SAC DEVELOPMENT ARREST 12"/>
    <property type="match status" value="1"/>
</dbReference>
<feature type="domain" description="DUF7138" evidence="1">
    <location>
        <begin position="10"/>
        <end position="86"/>
    </location>
</feature>
<reference evidence="2" key="1">
    <citation type="submission" date="2022-07" db="EMBL/GenBank/DDBJ databases">
        <authorList>
            <person name="Macas J."/>
            <person name="Novak P."/>
            <person name="Neumann P."/>
        </authorList>
    </citation>
    <scope>NUCLEOTIDE SEQUENCE</scope>
</reference>
<accession>A0A9P0ZWN4</accession>
<keyword evidence="3" id="KW-1185">Reference proteome</keyword>
<sequence length="265" mass="29861">MVENVGGPGVPVLFFDGEQEINIGTVRINPMMDFKAFQFILSKRIGISPNQISIYLCDSTADRKRIPITAKVNFAFIAREKDCFFLAVLKRSRKARNRKAKMNWMADYRDYLAEIELARPPQPENLILLRRNQPELSVAMDPGFPEYESAYHDQISQAELAGLNHRLHSLKIQRENYAMAMARSNPDPIGVVNPNPNSGLDPDAFPSIQDSYSTMTKKEKSSCKECRSMKNGKTAAFHPCVNDPVIPGKFRSRAGPIRRSSGTPR</sequence>
<comment type="caution">
    <text evidence="2">The sequence shown here is derived from an EMBL/GenBank/DDBJ whole genome shotgun (WGS) entry which is preliminary data.</text>
</comment>
<organism evidence="2 3">
    <name type="scientific">Cuscuta europaea</name>
    <name type="common">European dodder</name>
    <dbReference type="NCBI Taxonomy" id="41803"/>
    <lineage>
        <taxon>Eukaryota</taxon>
        <taxon>Viridiplantae</taxon>
        <taxon>Streptophyta</taxon>
        <taxon>Embryophyta</taxon>
        <taxon>Tracheophyta</taxon>
        <taxon>Spermatophyta</taxon>
        <taxon>Magnoliopsida</taxon>
        <taxon>eudicotyledons</taxon>
        <taxon>Gunneridae</taxon>
        <taxon>Pentapetalae</taxon>
        <taxon>asterids</taxon>
        <taxon>lamiids</taxon>
        <taxon>Solanales</taxon>
        <taxon>Convolvulaceae</taxon>
        <taxon>Cuscuteae</taxon>
        <taxon>Cuscuta</taxon>
        <taxon>Cuscuta subgen. Cuscuta</taxon>
    </lineage>
</organism>
<evidence type="ECO:0000259" key="1">
    <source>
        <dbReference type="Pfam" id="PF23596"/>
    </source>
</evidence>
<dbReference type="Pfam" id="PF23596">
    <property type="entry name" value="DUF7138"/>
    <property type="match status" value="1"/>
</dbReference>
<dbReference type="InterPro" id="IPR055562">
    <property type="entry name" value="DUF7138"/>
</dbReference>
<proteinExistence type="predicted"/>
<evidence type="ECO:0000313" key="2">
    <source>
        <dbReference type="EMBL" id="CAH9117779.1"/>
    </source>
</evidence>
<dbReference type="OrthoDB" id="778072at2759"/>
<protein>
    <recommendedName>
        <fullName evidence="1">DUF7138 domain-containing protein</fullName>
    </recommendedName>
</protein>
<name>A0A9P0ZWN4_CUSEU</name>
<dbReference type="Proteomes" id="UP001152484">
    <property type="component" value="Unassembled WGS sequence"/>
</dbReference>
<dbReference type="PANTHER" id="PTHR36351">
    <property type="entry name" value="EMBRYO SAC DEVELOPMENT ARREST 12"/>
    <property type="match status" value="1"/>
</dbReference>